<reference evidence="4 5" key="1">
    <citation type="submission" date="2019-07" db="EMBL/GenBank/DDBJ databases">
        <title>Caenimonas sedimenti sp. nov., isolated from activated sludge.</title>
        <authorList>
            <person name="Xu J."/>
        </authorList>
    </citation>
    <scope>NUCLEOTIDE SEQUENCE [LARGE SCALE GENOMIC DNA]</scope>
    <source>
        <strain evidence="4 5">HX-9-20</strain>
    </source>
</reference>
<dbReference type="Pfam" id="PF00293">
    <property type="entry name" value="NUDIX"/>
    <property type="match status" value="1"/>
</dbReference>
<dbReference type="InterPro" id="IPR015797">
    <property type="entry name" value="NUDIX_hydrolase-like_dom_sf"/>
</dbReference>
<dbReference type="InterPro" id="IPR000086">
    <property type="entry name" value="NUDIX_hydrolase_dom"/>
</dbReference>
<evidence type="ECO:0000313" key="4">
    <source>
        <dbReference type="EMBL" id="TWO72345.1"/>
    </source>
</evidence>
<dbReference type="InterPro" id="IPR020084">
    <property type="entry name" value="NUDIX_hydrolase_CS"/>
</dbReference>
<evidence type="ECO:0000256" key="2">
    <source>
        <dbReference type="ARBA" id="ARBA00022801"/>
    </source>
</evidence>
<dbReference type="PROSITE" id="PS00893">
    <property type="entry name" value="NUDIX_BOX"/>
    <property type="match status" value="1"/>
</dbReference>
<dbReference type="AlphaFoldDB" id="A0A562ZVL7"/>
<name>A0A562ZVL7_9BURK</name>
<feature type="domain" description="Nudix hydrolase" evidence="3">
    <location>
        <begin position="117"/>
        <end position="259"/>
    </location>
</feature>
<dbReference type="CDD" id="cd03676">
    <property type="entry name" value="NUDIX_Tnr3_like"/>
    <property type="match status" value="1"/>
</dbReference>
<dbReference type="SUPFAM" id="SSF55811">
    <property type="entry name" value="Nudix"/>
    <property type="match status" value="1"/>
</dbReference>
<evidence type="ECO:0000259" key="3">
    <source>
        <dbReference type="PROSITE" id="PS51462"/>
    </source>
</evidence>
<keyword evidence="5" id="KW-1185">Reference proteome</keyword>
<gene>
    <name evidence="4" type="ORF">FN976_06490</name>
</gene>
<dbReference type="Gene3D" id="3.90.79.10">
    <property type="entry name" value="Nucleoside Triphosphate Pyrophosphohydrolase"/>
    <property type="match status" value="1"/>
</dbReference>
<dbReference type="Proteomes" id="UP000318199">
    <property type="component" value="Unassembled WGS sequence"/>
</dbReference>
<organism evidence="4 5">
    <name type="scientific">Caenimonas sedimenti</name>
    <dbReference type="NCBI Taxonomy" id="2596921"/>
    <lineage>
        <taxon>Bacteria</taxon>
        <taxon>Pseudomonadati</taxon>
        <taxon>Pseudomonadota</taxon>
        <taxon>Betaproteobacteria</taxon>
        <taxon>Burkholderiales</taxon>
        <taxon>Comamonadaceae</taxon>
        <taxon>Caenimonas</taxon>
    </lineage>
</organism>
<accession>A0A562ZVL7</accession>
<dbReference type="PROSITE" id="PS51462">
    <property type="entry name" value="NUDIX"/>
    <property type="match status" value="1"/>
</dbReference>
<comment type="cofactor">
    <cofactor evidence="1">
        <name>Mg(2+)</name>
        <dbReference type="ChEBI" id="CHEBI:18420"/>
    </cofactor>
</comment>
<dbReference type="OrthoDB" id="5621792at2"/>
<sequence length="265" mass="28617">MRGGLAAVPQAWWQALQSEADQPPAAPREPLRWGSAEIGSIEPVLSRLAALESWLERSGDGWEVRGADLSSALAAIAVVLRDAGLVRAWRDELLGVHDASGHAVGRIERGAVRLLGISTHAVHLAAWAPDGRFWLQQRAFDKPNDPGLWDTLVGGMVPAGESGLAALERETWEEAGLRFAQLEGLARGGSFLTRRPSAEVAHGYVVERLDWYRCVLPPGTVPVNQDGEVARFEGMAAREVARRLQQDEFTLEAALILRAATAGTA</sequence>
<evidence type="ECO:0000256" key="1">
    <source>
        <dbReference type="ARBA" id="ARBA00001946"/>
    </source>
</evidence>
<dbReference type="GO" id="GO:0016787">
    <property type="term" value="F:hydrolase activity"/>
    <property type="evidence" value="ECO:0007669"/>
    <property type="project" value="UniProtKB-KW"/>
</dbReference>
<comment type="caution">
    <text evidence="4">The sequence shown here is derived from an EMBL/GenBank/DDBJ whole genome shotgun (WGS) entry which is preliminary data.</text>
</comment>
<dbReference type="RefSeq" id="WP_145892169.1">
    <property type="nucleotide sequence ID" value="NZ_VOBQ01000004.1"/>
</dbReference>
<evidence type="ECO:0000313" key="5">
    <source>
        <dbReference type="Proteomes" id="UP000318199"/>
    </source>
</evidence>
<keyword evidence="2" id="KW-0378">Hydrolase</keyword>
<dbReference type="EMBL" id="VOBQ01000004">
    <property type="protein sequence ID" value="TWO72345.1"/>
    <property type="molecule type" value="Genomic_DNA"/>
</dbReference>
<protein>
    <submittedName>
        <fullName evidence="4">NUDIX domain-containing protein</fullName>
    </submittedName>
</protein>
<proteinExistence type="predicted"/>